<dbReference type="PANTHER" id="PTHR13105">
    <property type="entry name" value="MYELOID LEUKEMIA FACTOR"/>
    <property type="match status" value="1"/>
</dbReference>
<accession>A0AAV3P245</accession>
<feature type="region of interest" description="Disordered" evidence="5">
    <location>
        <begin position="154"/>
        <end position="188"/>
    </location>
</feature>
<evidence type="ECO:0000313" key="7">
    <source>
        <dbReference type="Proteomes" id="UP001454036"/>
    </source>
</evidence>
<gene>
    <name evidence="6" type="ORF">LIER_05623</name>
</gene>
<feature type="region of interest" description="Disordered" evidence="5">
    <location>
        <begin position="22"/>
        <end position="108"/>
    </location>
</feature>
<evidence type="ECO:0000256" key="1">
    <source>
        <dbReference type="ARBA" id="ARBA00004496"/>
    </source>
</evidence>
<name>A0AAV3P245_LITER</name>
<dbReference type="EMBL" id="BAABME010000777">
    <property type="protein sequence ID" value="GAA0145426.1"/>
    <property type="molecule type" value="Genomic_DNA"/>
</dbReference>
<keyword evidence="7" id="KW-1185">Reference proteome</keyword>
<dbReference type="GO" id="GO:0005737">
    <property type="term" value="C:cytoplasm"/>
    <property type="evidence" value="ECO:0007669"/>
    <property type="project" value="UniProtKB-SubCell"/>
</dbReference>
<dbReference type="AlphaFoldDB" id="A0AAV3P245"/>
<dbReference type="Proteomes" id="UP001454036">
    <property type="component" value="Unassembled WGS sequence"/>
</dbReference>
<feature type="compositionally biased region" description="Basic and acidic residues" evidence="5">
    <location>
        <begin position="82"/>
        <end position="105"/>
    </location>
</feature>
<organism evidence="6 7">
    <name type="scientific">Lithospermum erythrorhizon</name>
    <name type="common">Purple gromwell</name>
    <name type="synonym">Lithospermum officinale var. erythrorhizon</name>
    <dbReference type="NCBI Taxonomy" id="34254"/>
    <lineage>
        <taxon>Eukaryota</taxon>
        <taxon>Viridiplantae</taxon>
        <taxon>Streptophyta</taxon>
        <taxon>Embryophyta</taxon>
        <taxon>Tracheophyta</taxon>
        <taxon>Spermatophyta</taxon>
        <taxon>Magnoliopsida</taxon>
        <taxon>eudicotyledons</taxon>
        <taxon>Gunneridae</taxon>
        <taxon>Pentapetalae</taxon>
        <taxon>asterids</taxon>
        <taxon>lamiids</taxon>
        <taxon>Boraginales</taxon>
        <taxon>Boraginaceae</taxon>
        <taxon>Boraginoideae</taxon>
        <taxon>Lithospermeae</taxon>
        <taxon>Lithospermum</taxon>
    </lineage>
</organism>
<comment type="caution">
    <text evidence="6">The sequence shown here is derived from an EMBL/GenBank/DDBJ whole genome shotgun (WGS) entry which is preliminary data.</text>
</comment>
<evidence type="ECO:0000256" key="3">
    <source>
        <dbReference type="ARBA" id="ARBA00022490"/>
    </source>
</evidence>
<keyword evidence="3" id="KW-0963">Cytoplasm</keyword>
<feature type="compositionally biased region" description="Basic residues" evidence="5">
    <location>
        <begin position="278"/>
        <end position="291"/>
    </location>
</feature>
<feature type="compositionally biased region" description="Polar residues" evidence="5">
    <location>
        <begin position="22"/>
        <end position="32"/>
    </location>
</feature>
<dbReference type="Pfam" id="PF10248">
    <property type="entry name" value="Mlf1IP"/>
    <property type="match status" value="1"/>
</dbReference>
<keyword evidence="4" id="KW-0597">Phosphoprotein</keyword>
<comment type="subcellular location">
    <subcellularLocation>
        <location evidence="1">Cytoplasm</location>
    </subcellularLocation>
</comment>
<dbReference type="InterPro" id="IPR019376">
    <property type="entry name" value="Myeloid_leukemia_factor"/>
</dbReference>
<proteinExistence type="inferred from homology"/>
<sequence>MSRIFGGKDPFNDPFFTTPTGSLFGSGRSSNILRHVDNSKGPVIEELDSDDEHELQENEGVEGADEKKDEYKERAWANLNPHIEHPEDQTDDHSTSRGNKKEIPNRADYNGELTQPQARNVTFQRVTYGGINGTYYTATTTRREGGDGVVLEERKQADKTTGEATHRVSRGIHDKGHSFTRKLGSDGQVDTTQTLHNLHEDELSSFEQAWKGNADRHLARWNNGLDLFKKSGNGGGDLKSLPFRKECSSSGGATFPFREEFNNFGGIGLHRDAQPRSSRGKPKKVVRINIE</sequence>
<evidence type="ECO:0000256" key="2">
    <source>
        <dbReference type="ARBA" id="ARBA00008332"/>
    </source>
</evidence>
<evidence type="ECO:0000313" key="6">
    <source>
        <dbReference type="EMBL" id="GAA0145426.1"/>
    </source>
</evidence>
<feature type="compositionally biased region" description="Basic and acidic residues" evidence="5">
    <location>
        <begin position="64"/>
        <end position="75"/>
    </location>
</feature>
<evidence type="ECO:0000256" key="5">
    <source>
        <dbReference type="SAM" id="MobiDB-lite"/>
    </source>
</evidence>
<reference evidence="6 7" key="1">
    <citation type="submission" date="2024-01" db="EMBL/GenBank/DDBJ databases">
        <title>The complete chloroplast genome sequence of Lithospermum erythrorhizon: insights into the phylogenetic relationship among Boraginaceae species and the maternal lineages of purple gromwells.</title>
        <authorList>
            <person name="Okada T."/>
            <person name="Watanabe K."/>
        </authorList>
    </citation>
    <scope>NUCLEOTIDE SEQUENCE [LARGE SCALE GENOMIC DNA]</scope>
</reference>
<feature type="compositionally biased region" description="Basic and acidic residues" evidence="5">
    <location>
        <begin position="154"/>
        <end position="177"/>
    </location>
</feature>
<protein>
    <submittedName>
        <fullName evidence="6">Intercellular signal molecule</fullName>
    </submittedName>
</protein>
<feature type="compositionally biased region" description="Acidic residues" evidence="5">
    <location>
        <begin position="45"/>
        <end position="63"/>
    </location>
</feature>
<evidence type="ECO:0000256" key="4">
    <source>
        <dbReference type="ARBA" id="ARBA00022553"/>
    </source>
</evidence>
<comment type="similarity">
    <text evidence="2">Belongs to the MLF family.</text>
</comment>
<feature type="region of interest" description="Disordered" evidence="5">
    <location>
        <begin position="268"/>
        <end position="291"/>
    </location>
</feature>